<evidence type="ECO:0000313" key="2">
    <source>
        <dbReference type="EMBL" id="CAB4316908.1"/>
    </source>
</evidence>
<dbReference type="OrthoDB" id="10631980at2759"/>
<feature type="compositionally biased region" description="Polar residues" evidence="1">
    <location>
        <begin position="53"/>
        <end position="67"/>
    </location>
</feature>
<sequence length="183" mass="19943">MTQWGDEASDGEDDSPLIVKKRKRTMRTATVSEEKETAQVQAETKQGVGATPASLSSPVETMQTSQPKRTKDKEQRTKRVQVVVFVRDASPYKLEAAQTSPAAKKASLLSYPKIHELAEKPGSGLPEVLQIAKQTISGYNALNSSSNSCSYETQIVPLPQKNVEIAPSENKGKNVVDQPKGKF</sequence>
<keyword evidence="3" id="KW-1185">Reference proteome</keyword>
<evidence type="ECO:0000256" key="1">
    <source>
        <dbReference type="SAM" id="MobiDB-lite"/>
    </source>
</evidence>
<evidence type="ECO:0000313" key="3">
    <source>
        <dbReference type="Proteomes" id="UP000507245"/>
    </source>
</evidence>
<accession>A0A6J5Y096</accession>
<name>A0A6J5Y096_PRUAR</name>
<reference evidence="3" key="1">
    <citation type="journal article" date="2020" name="Genome Biol.">
        <title>Gamete binning: chromosome-level and haplotype-resolved genome assembly enabled by high-throughput single-cell sequencing of gamete genomes.</title>
        <authorList>
            <person name="Campoy J.A."/>
            <person name="Sun H."/>
            <person name="Goel M."/>
            <person name="Jiao W.-B."/>
            <person name="Folz-Donahue K."/>
            <person name="Wang N."/>
            <person name="Rubio M."/>
            <person name="Liu C."/>
            <person name="Kukat C."/>
            <person name="Ruiz D."/>
            <person name="Huettel B."/>
            <person name="Schneeberger K."/>
        </authorList>
    </citation>
    <scope>NUCLEOTIDE SEQUENCE [LARGE SCALE GENOMIC DNA]</scope>
    <source>
        <strain evidence="3">cv. Rojo Pasion</strain>
    </source>
</reference>
<organism evidence="2 3">
    <name type="scientific">Prunus armeniaca</name>
    <name type="common">Apricot</name>
    <name type="synonym">Armeniaca vulgaris</name>
    <dbReference type="NCBI Taxonomy" id="36596"/>
    <lineage>
        <taxon>Eukaryota</taxon>
        <taxon>Viridiplantae</taxon>
        <taxon>Streptophyta</taxon>
        <taxon>Embryophyta</taxon>
        <taxon>Tracheophyta</taxon>
        <taxon>Spermatophyta</taxon>
        <taxon>Magnoliopsida</taxon>
        <taxon>eudicotyledons</taxon>
        <taxon>Gunneridae</taxon>
        <taxon>Pentapetalae</taxon>
        <taxon>rosids</taxon>
        <taxon>fabids</taxon>
        <taxon>Rosales</taxon>
        <taxon>Rosaceae</taxon>
        <taxon>Amygdaloideae</taxon>
        <taxon>Amygdaleae</taxon>
        <taxon>Prunus</taxon>
    </lineage>
</organism>
<feature type="region of interest" description="Disordered" evidence="1">
    <location>
        <begin position="1"/>
        <end position="77"/>
    </location>
</feature>
<dbReference type="Proteomes" id="UP000507245">
    <property type="component" value="Unassembled WGS sequence"/>
</dbReference>
<proteinExistence type="predicted"/>
<dbReference type="EMBL" id="CAEKKB010000007">
    <property type="protein sequence ID" value="CAB4316908.1"/>
    <property type="molecule type" value="Genomic_DNA"/>
</dbReference>
<dbReference type="AlphaFoldDB" id="A0A6J5Y096"/>
<gene>
    <name evidence="2" type="ORF">ORAREDHAP_LOCUS43380</name>
</gene>
<protein>
    <submittedName>
        <fullName evidence="2">Uncharacterized protein</fullName>
    </submittedName>
</protein>